<dbReference type="Pfam" id="PF11138">
    <property type="entry name" value="DUF2911"/>
    <property type="match status" value="1"/>
</dbReference>
<protein>
    <recommendedName>
        <fullName evidence="4">Asparagine synthetase B</fullName>
    </recommendedName>
</protein>
<organism evidence="2 3">
    <name type="scientific">Jiulongibacter sediminis</name>
    <dbReference type="NCBI Taxonomy" id="1605367"/>
    <lineage>
        <taxon>Bacteria</taxon>
        <taxon>Pseudomonadati</taxon>
        <taxon>Bacteroidota</taxon>
        <taxon>Cytophagia</taxon>
        <taxon>Cytophagales</taxon>
        <taxon>Leadbetterellaceae</taxon>
        <taxon>Jiulongibacter</taxon>
    </lineage>
</organism>
<evidence type="ECO:0008006" key="4">
    <source>
        <dbReference type="Google" id="ProtNLM"/>
    </source>
</evidence>
<dbReference type="RefSeq" id="WP_055145359.1">
    <property type="nucleotide sequence ID" value="NZ_JXSZ01000006.1"/>
</dbReference>
<dbReference type="PATRIC" id="fig|1605367.3.peg.2592"/>
<sequence length="165" mass="17545">MKKLLFLSLALLFTGSVAFAQAPASPKKTAEGDGVSVVYGAPSKKGREIFGGLVPYGEVWRTGANNATELTLSKDGKVGGVNVKAGTYTLFTIPQEDGNWTVILNPTLGQWGAYGYAKIKDADLPHIPAKASATNGTVELFSIYFEGSDMVIAWDDTKVVVPIEM</sequence>
<evidence type="ECO:0000256" key="1">
    <source>
        <dbReference type="SAM" id="SignalP"/>
    </source>
</evidence>
<keyword evidence="1" id="KW-0732">Signal</keyword>
<evidence type="ECO:0000313" key="2">
    <source>
        <dbReference type="EMBL" id="KPM48238.1"/>
    </source>
</evidence>
<comment type="caution">
    <text evidence="2">The sequence shown here is derived from an EMBL/GenBank/DDBJ whole genome shotgun (WGS) entry which is preliminary data.</text>
</comment>
<dbReference type="EMBL" id="LGTQ01000006">
    <property type="protein sequence ID" value="KPM48238.1"/>
    <property type="molecule type" value="Genomic_DNA"/>
</dbReference>
<dbReference type="AlphaFoldDB" id="A0A0P7BCD9"/>
<dbReference type="OrthoDB" id="195456at2"/>
<gene>
    <name evidence="2" type="ORF">AFM12_06140</name>
</gene>
<proteinExistence type="predicted"/>
<accession>A0A0P7BCD9</accession>
<feature type="signal peptide" evidence="1">
    <location>
        <begin position="1"/>
        <end position="20"/>
    </location>
</feature>
<dbReference type="InterPro" id="IPR021314">
    <property type="entry name" value="DUF2911"/>
</dbReference>
<name>A0A0P7BCD9_9BACT</name>
<keyword evidence="3" id="KW-1185">Reference proteome</keyword>
<evidence type="ECO:0000313" key="3">
    <source>
        <dbReference type="Proteomes" id="UP000050454"/>
    </source>
</evidence>
<feature type="chain" id="PRO_5006135642" description="Asparagine synthetase B" evidence="1">
    <location>
        <begin position="21"/>
        <end position="165"/>
    </location>
</feature>
<dbReference type="STRING" id="1605367.AFM12_06140"/>
<dbReference type="Proteomes" id="UP000050454">
    <property type="component" value="Unassembled WGS sequence"/>
</dbReference>
<reference evidence="2 3" key="1">
    <citation type="submission" date="2015-07" db="EMBL/GenBank/DDBJ databases">
        <title>The draft genome sequence of Leadbetterella sp. JN14-9.</title>
        <authorList>
            <person name="Liu Y."/>
            <person name="Du J."/>
            <person name="Shao Z."/>
        </authorList>
    </citation>
    <scope>NUCLEOTIDE SEQUENCE [LARGE SCALE GENOMIC DNA]</scope>
    <source>
        <strain evidence="2 3">JN14-9</strain>
    </source>
</reference>